<gene>
    <name evidence="2" type="ORF">GCM10010328_67730</name>
</gene>
<name>A0ABQ3CEL7_9ACTN</name>
<organism evidence="2 3">
    <name type="scientific">Streptomyces rubiginosohelvolus</name>
    <dbReference type="NCBI Taxonomy" id="67362"/>
    <lineage>
        <taxon>Bacteria</taxon>
        <taxon>Bacillati</taxon>
        <taxon>Actinomycetota</taxon>
        <taxon>Actinomycetes</taxon>
        <taxon>Kitasatosporales</taxon>
        <taxon>Streptomycetaceae</taxon>
        <taxon>Streptomyces</taxon>
    </lineage>
</organism>
<feature type="region of interest" description="Disordered" evidence="1">
    <location>
        <begin position="71"/>
        <end position="98"/>
    </location>
</feature>
<accession>A0ABQ3CEL7</accession>
<dbReference type="EMBL" id="BMUW01000042">
    <property type="protein sequence ID" value="GGZ84124.1"/>
    <property type="molecule type" value="Genomic_DNA"/>
</dbReference>
<reference evidence="3" key="1">
    <citation type="journal article" date="2019" name="Int. J. Syst. Evol. Microbiol.">
        <title>The Global Catalogue of Microorganisms (GCM) 10K type strain sequencing project: providing services to taxonomists for standard genome sequencing and annotation.</title>
        <authorList>
            <consortium name="The Broad Institute Genomics Platform"/>
            <consortium name="The Broad Institute Genome Sequencing Center for Infectious Disease"/>
            <person name="Wu L."/>
            <person name="Ma J."/>
        </authorList>
    </citation>
    <scope>NUCLEOTIDE SEQUENCE [LARGE SCALE GENOMIC DNA]</scope>
    <source>
        <strain evidence="3">JCM 4602</strain>
    </source>
</reference>
<keyword evidence="3" id="KW-1185">Reference proteome</keyword>
<evidence type="ECO:0008006" key="4">
    <source>
        <dbReference type="Google" id="ProtNLM"/>
    </source>
</evidence>
<evidence type="ECO:0000256" key="1">
    <source>
        <dbReference type="SAM" id="MobiDB-lite"/>
    </source>
</evidence>
<evidence type="ECO:0000313" key="2">
    <source>
        <dbReference type="EMBL" id="GGZ84124.1"/>
    </source>
</evidence>
<evidence type="ECO:0000313" key="3">
    <source>
        <dbReference type="Proteomes" id="UP000624183"/>
    </source>
</evidence>
<sequence>MTALAAVLAALAAGYGLGRYKPLHRVSDWANWHRYGKRPTGPRRWAVYAVLSAENIGWLIAHPVQGWDAWKHRHDPPPARGPALTFTARTRAPEEPTR</sequence>
<protein>
    <recommendedName>
        <fullName evidence="4">Secreted protein</fullName>
    </recommendedName>
</protein>
<comment type="caution">
    <text evidence="2">The sequence shown here is derived from an EMBL/GenBank/DDBJ whole genome shotgun (WGS) entry which is preliminary data.</text>
</comment>
<dbReference type="Proteomes" id="UP000624183">
    <property type="component" value="Unassembled WGS sequence"/>
</dbReference>
<proteinExistence type="predicted"/>